<accession>A0A1G9T656</accession>
<protein>
    <submittedName>
        <fullName evidence="2">Uncharacterized protein</fullName>
    </submittedName>
</protein>
<dbReference type="STRING" id="1196353.SAMN05444921_10879"/>
<keyword evidence="3" id="KW-1185">Reference proteome</keyword>
<evidence type="ECO:0000256" key="1">
    <source>
        <dbReference type="SAM" id="MobiDB-lite"/>
    </source>
</evidence>
<feature type="compositionally biased region" description="Basic residues" evidence="1">
    <location>
        <begin position="62"/>
        <end position="73"/>
    </location>
</feature>
<evidence type="ECO:0000313" key="2">
    <source>
        <dbReference type="EMBL" id="SDM43117.1"/>
    </source>
</evidence>
<dbReference type="Proteomes" id="UP000199063">
    <property type="component" value="Unassembled WGS sequence"/>
</dbReference>
<feature type="compositionally biased region" description="Low complexity" evidence="1">
    <location>
        <begin position="47"/>
        <end position="61"/>
    </location>
</feature>
<organism evidence="2 3">
    <name type="scientific">Streptomyces wuyuanensis</name>
    <dbReference type="NCBI Taxonomy" id="1196353"/>
    <lineage>
        <taxon>Bacteria</taxon>
        <taxon>Bacillati</taxon>
        <taxon>Actinomycetota</taxon>
        <taxon>Actinomycetes</taxon>
        <taxon>Kitasatosporales</taxon>
        <taxon>Streptomycetaceae</taxon>
        <taxon>Streptomyces</taxon>
    </lineage>
</organism>
<proteinExistence type="predicted"/>
<evidence type="ECO:0000313" key="3">
    <source>
        <dbReference type="Proteomes" id="UP000199063"/>
    </source>
</evidence>
<gene>
    <name evidence="2" type="ORF">SAMN05444921_10879</name>
</gene>
<dbReference type="EMBL" id="FNHI01000008">
    <property type="protein sequence ID" value="SDM43117.1"/>
    <property type="molecule type" value="Genomic_DNA"/>
</dbReference>
<name>A0A1G9T656_9ACTN</name>
<reference evidence="3" key="1">
    <citation type="submission" date="2016-10" db="EMBL/GenBank/DDBJ databases">
        <authorList>
            <person name="Varghese N."/>
            <person name="Submissions S."/>
        </authorList>
    </citation>
    <scope>NUCLEOTIDE SEQUENCE [LARGE SCALE GENOMIC DNA]</scope>
    <source>
        <strain evidence="3">CGMCC 4.7042</strain>
    </source>
</reference>
<feature type="compositionally biased region" description="Pro residues" evidence="1">
    <location>
        <begin position="186"/>
        <end position="198"/>
    </location>
</feature>
<feature type="region of interest" description="Disordered" evidence="1">
    <location>
        <begin position="1"/>
        <end position="266"/>
    </location>
</feature>
<dbReference type="AlphaFoldDB" id="A0A1G9T656"/>
<feature type="compositionally biased region" description="Pro residues" evidence="1">
    <location>
        <begin position="9"/>
        <end position="18"/>
    </location>
</feature>
<feature type="compositionally biased region" description="Low complexity" evidence="1">
    <location>
        <begin position="84"/>
        <end position="113"/>
    </location>
</feature>
<sequence length="306" mass="32286">MPRARGARRPPPAGPPCDGPRGRGRAIRSGPRSRPAGTGSPSHHRPASAGRSASTSAARSRYASRTRPSRARSKSAEGAEWELTSAATSSTVPATESGAGSGARAAGTGAGPLRRARSPVWPDPGARRTPRPRMPGAWDSTGPRNPPVPSSDPRPGRHRPTRPDRYEGPPASAPAPESRCPRDRTPPPPPEAVRPPVPDHVAQPCRAAPVGPGPASSRHGRAPLRTPWRVERTSGRRRRRAGPGPSVHGPPGTTDRRPPWDGPPPVVERWSVRACPHGGRPPIHACQRLPSRMTRATRAGSSFIGT</sequence>